<organism evidence="1 2">
    <name type="scientific">Rhipicephalus sanguineus</name>
    <name type="common">Brown dog tick</name>
    <name type="synonym">Ixodes sanguineus</name>
    <dbReference type="NCBI Taxonomy" id="34632"/>
    <lineage>
        <taxon>Eukaryota</taxon>
        <taxon>Metazoa</taxon>
        <taxon>Ecdysozoa</taxon>
        <taxon>Arthropoda</taxon>
        <taxon>Chelicerata</taxon>
        <taxon>Arachnida</taxon>
        <taxon>Acari</taxon>
        <taxon>Parasitiformes</taxon>
        <taxon>Ixodida</taxon>
        <taxon>Ixodoidea</taxon>
        <taxon>Ixodidae</taxon>
        <taxon>Rhipicephalinae</taxon>
        <taxon>Rhipicephalus</taxon>
        <taxon>Rhipicephalus</taxon>
    </lineage>
</organism>
<dbReference type="Proteomes" id="UP000821837">
    <property type="component" value="Unassembled WGS sequence"/>
</dbReference>
<keyword evidence="2" id="KW-1185">Reference proteome</keyword>
<protein>
    <submittedName>
        <fullName evidence="1">Uncharacterized protein</fullName>
    </submittedName>
</protein>
<reference evidence="1" key="2">
    <citation type="submission" date="2021-09" db="EMBL/GenBank/DDBJ databases">
        <authorList>
            <person name="Jia N."/>
            <person name="Wang J."/>
            <person name="Shi W."/>
            <person name="Du L."/>
            <person name="Sun Y."/>
            <person name="Zhan W."/>
            <person name="Jiang J."/>
            <person name="Wang Q."/>
            <person name="Zhang B."/>
            <person name="Ji P."/>
            <person name="Sakyi L.B."/>
            <person name="Cui X."/>
            <person name="Yuan T."/>
            <person name="Jiang B."/>
            <person name="Yang W."/>
            <person name="Lam T.T.-Y."/>
            <person name="Chang Q."/>
            <person name="Ding S."/>
            <person name="Wang X."/>
            <person name="Zhu J."/>
            <person name="Ruan X."/>
            <person name="Zhao L."/>
            <person name="Wei J."/>
            <person name="Que T."/>
            <person name="Du C."/>
            <person name="Cheng J."/>
            <person name="Dai P."/>
            <person name="Han X."/>
            <person name="Huang E."/>
            <person name="Gao Y."/>
            <person name="Liu J."/>
            <person name="Shao H."/>
            <person name="Ye R."/>
            <person name="Li L."/>
            <person name="Wei W."/>
            <person name="Wang X."/>
            <person name="Wang C."/>
            <person name="Huo Q."/>
            <person name="Li W."/>
            <person name="Guo W."/>
            <person name="Chen H."/>
            <person name="Chen S."/>
            <person name="Zhou L."/>
            <person name="Zhou L."/>
            <person name="Ni X."/>
            <person name="Tian J."/>
            <person name="Zhou Y."/>
            <person name="Sheng Y."/>
            <person name="Liu T."/>
            <person name="Pan Y."/>
            <person name="Xia L."/>
            <person name="Li J."/>
            <person name="Zhao F."/>
            <person name="Cao W."/>
        </authorList>
    </citation>
    <scope>NUCLEOTIDE SEQUENCE</scope>
    <source>
        <strain evidence="1">Rsan-2018</strain>
        <tissue evidence="1">Larvae</tissue>
    </source>
</reference>
<accession>A0A9D4TCJ1</accession>
<proteinExistence type="predicted"/>
<name>A0A9D4TCJ1_RHISA</name>
<evidence type="ECO:0000313" key="2">
    <source>
        <dbReference type="Proteomes" id="UP000821837"/>
    </source>
</evidence>
<reference evidence="1" key="1">
    <citation type="journal article" date="2020" name="Cell">
        <title>Large-Scale Comparative Analyses of Tick Genomes Elucidate Their Genetic Diversity and Vector Capacities.</title>
        <authorList>
            <consortium name="Tick Genome and Microbiome Consortium (TIGMIC)"/>
            <person name="Jia N."/>
            <person name="Wang J."/>
            <person name="Shi W."/>
            <person name="Du L."/>
            <person name="Sun Y."/>
            <person name="Zhan W."/>
            <person name="Jiang J.F."/>
            <person name="Wang Q."/>
            <person name="Zhang B."/>
            <person name="Ji P."/>
            <person name="Bell-Sakyi L."/>
            <person name="Cui X.M."/>
            <person name="Yuan T.T."/>
            <person name="Jiang B.G."/>
            <person name="Yang W.F."/>
            <person name="Lam T.T."/>
            <person name="Chang Q.C."/>
            <person name="Ding S.J."/>
            <person name="Wang X.J."/>
            <person name="Zhu J.G."/>
            <person name="Ruan X.D."/>
            <person name="Zhao L."/>
            <person name="Wei J.T."/>
            <person name="Ye R.Z."/>
            <person name="Que T.C."/>
            <person name="Du C.H."/>
            <person name="Zhou Y.H."/>
            <person name="Cheng J.X."/>
            <person name="Dai P.F."/>
            <person name="Guo W.B."/>
            <person name="Han X.H."/>
            <person name="Huang E.J."/>
            <person name="Li L.F."/>
            <person name="Wei W."/>
            <person name="Gao Y.C."/>
            <person name="Liu J.Z."/>
            <person name="Shao H.Z."/>
            <person name="Wang X."/>
            <person name="Wang C.C."/>
            <person name="Yang T.C."/>
            <person name="Huo Q.B."/>
            <person name="Li W."/>
            <person name="Chen H.Y."/>
            <person name="Chen S.E."/>
            <person name="Zhou L.G."/>
            <person name="Ni X.B."/>
            <person name="Tian J.H."/>
            <person name="Sheng Y."/>
            <person name="Liu T."/>
            <person name="Pan Y.S."/>
            <person name="Xia L.Y."/>
            <person name="Li J."/>
            <person name="Zhao F."/>
            <person name="Cao W.C."/>
        </authorList>
    </citation>
    <scope>NUCLEOTIDE SEQUENCE</scope>
    <source>
        <strain evidence="1">Rsan-2018</strain>
    </source>
</reference>
<evidence type="ECO:0000313" key="1">
    <source>
        <dbReference type="EMBL" id="KAH7985011.1"/>
    </source>
</evidence>
<comment type="caution">
    <text evidence="1">The sequence shown here is derived from an EMBL/GenBank/DDBJ whole genome shotgun (WGS) entry which is preliminary data.</text>
</comment>
<gene>
    <name evidence="1" type="ORF">HPB52_024374</name>
</gene>
<dbReference type="AlphaFoldDB" id="A0A9D4TCJ1"/>
<dbReference type="EMBL" id="JABSTV010001128">
    <property type="protein sequence ID" value="KAH7985011.1"/>
    <property type="molecule type" value="Genomic_DNA"/>
</dbReference>
<sequence>MGPGRRGPPLQRASGGQPSREPILQVCGYLGSTWHVLYRTVKHGAFGEDDRCLRDTQLTEVVDGKARFRFRFGDGHERNATFRFELRDGRNYDAFRARVDGAKGVMKCSVLYVECDQCKIIKCPGSEYIDLL</sequence>